<comment type="caution">
    <text evidence="1">The sequence shown here is derived from an EMBL/GenBank/DDBJ whole genome shotgun (WGS) entry which is preliminary data.</text>
</comment>
<sequence length="167" mass="18476">MPDAVNARITKFPLAFGAESREDAGGAILNYTDKLVTVDFMSWDPLSWTESWDLSAYGTEGIMHSCPLPASYKIYDSGKNGHQQGWTEWRETSFPEIWATKKTVYSPEIAEIGNPIYFDREAAAFVTSLRTGTPSVVPATQAHNVNRLLEAMFKSSELAGAEVSLTF</sequence>
<dbReference type="EMBL" id="CAKXZS010000024">
    <property type="protein sequence ID" value="CAH2402697.1"/>
    <property type="molecule type" value="Genomic_DNA"/>
</dbReference>
<evidence type="ECO:0008006" key="3">
    <source>
        <dbReference type="Google" id="ProtNLM"/>
    </source>
</evidence>
<dbReference type="RefSeq" id="WP_254026258.1">
    <property type="nucleotide sequence ID" value="NZ_CAKXZS010000024.1"/>
</dbReference>
<evidence type="ECO:0000313" key="2">
    <source>
        <dbReference type="Proteomes" id="UP001152604"/>
    </source>
</evidence>
<organism evidence="1 2">
    <name type="scientific">Mesorhizobium ventifaucium</name>
    <dbReference type="NCBI Taxonomy" id="666020"/>
    <lineage>
        <taxon>Bacteria</taxon>
        <taxon>Pseudomonadati</taxon>
        <taxon>Pseudomonadota</taxon>
        <taxon>Alphaproteobacteria</taxon>
        <taxon>Hyphomicrobiales</taxon>
        <taxon>Phyllobacteriaceae</taxon>
        <taxon>Mesorhizobium</taxon>
    </lineage>
</organism>
<name>A0ABN8K0S9_9HYPH</name>
<proteinExistence type="predicted"/>
<gene>
    <name evidence="1" type="ORF">MES4922_300007</name>
</gene>
<accession>A0ABN8K0S9</accession>
<dbReference type="Proteomes" id="UP001152604">
    <property type="component" value="Unassembled WGS sequence"/>
</dbReference>
<evidence type="ECO:0000313" key="1">
    <source>
        <dbReference type="EMBL" id="CAH2402697.1"/>
    </source>
</evidence>
<protein>
    <recommendedName>
        <fullName evidence="3">Gfo/Idh/MocA-like oxidoreductase C-terminal domain-containing protein</fullName>
    </recommendedName>
</protein>
<reference evidence="1" key="1">
    <citation type="submission" date="2022-03" db="EMBL/GenBank/DDBJ databases">
        <authorList>
            <person name="Brunel B."/>
        </authorList>
    </citation>
    <scope>NUCLEOTIDE SEQUENCE</scope>
    <source>
        <strain evidence="1">STM4922sample</strain>
    </source>
</reference>
<keyword evidence="2" id="KW-1185">Reference proteome</keyword>
<dbReference type="Gene3D" id="3.30.360.10">
    <property type="entry name" value="Dihydrodipicolinate Reductase, domain 2"/>
    <property type="match status" value="1"/>
</dbReference>